<name>A0ABR2F799_9ROSI</name>
<keyword evidence="3" id="KW-1185">Reference proteome</keyword>
<evidence type="ECO:0000313" key="2">
    <source>
        <dbReference type="EMBL" id="KAK8572890.1"/>
    </source>
</evidence>
<sequence>MNSPYLSSSSSGQFPAAGGRTKMADENDDPVATRIGTKLKAISPISSTSCIFKVPNYLQKMKPENAVMKFKIKFPLKELDATEENQLGLSEILRWVHSISDDAEIVGFQCLLVDLK</sequence>
<dbReference type="Proteomes" id="UP001472677">
    <property type="component" value="Unassembled WGS sequence"/>
</dbReference>
<comment type="caution">
    <text evidence="2">The sequence shown here is derived from an EMBL/GenBank/DDBJ whole genome shotgun (WGS) entry which is preliminary data.</text>
</comment>
<reference evidence="2 3" key="1">
    <citation type="journal article" date="2024" name="G3 (Bethesda)">
        <title>Genome assembly of Hibiscus sabdariffa L. provides insights into metabolisms of medicinal natural products.</title>
        <authorList>
            <person name="Kim T."/>
        </authorList>
    </citation>
    <scope>NUCLEOTIDE SEQUENCE [LARGE SCALE GENOMIC DNA]</scope>
    <source>
        <strain evidence="2">TK-2024</strain>
        <tissue evidence="2">Old leaves</tissue>
    </source>
</reference>
<proteinExistence type="predicted"/>
<gene>
    <name evidence="2" type="ORF">V6N12_028930</name>
</gene>
<evidence type="ECO:0000256" key="1">
    <source>
        <dbReference type="SAM" id="MobiDB-lite"/>
    </source>
</evidence>
<evidence type="ECO:0000313" key="3">
    <source>
        <dbReference type="Proteomes" id="UP001472677"/>
    </source>
</evidence>
<feature type="compositionally biased region" description="Polar residues" evidence="1">
    <location>
        <begin position="1"/>
        <end position="13"/>
    </location>
</feature>
<protein>
    <submittedName>
        <fullName evidence="2">Uncharacterized protein</fullName>
    </submittedName>
</protein>
<organism evidence="2 3">
    <name type="scientific">Hibiscus sabdariffa</name>
    <name type="common">roselle</name>
    <dbReference type="NCBI Taxonomy" id="183260"/>
    <lineage>
        <taxon>Eukaryota</taxon>
        <taxon>Viridiplantae</taxon>
        <taxon>Streptophyta</taxon>
        <taxon>Embryophyta</taxon>
        <taxon>Tracheophyta</taxon>
        <taxon>Spermatophyta</taxon>
        <taxon>Magnoliopsida</taxon>
        <taxon>eudicotyledons</taxon>
        <taxon>Gunneridae</taxon>
        <taxon>Pentapetalae</taxon>
        <taxon>rosids</taxon>
        <taxon>malvids</taxon>
        <taxon>Malvales</taxon>
        <taxon>Malvaceae</taxon>
        <taxon>Malvoideae</taxon>
        <taxon>Hibiscus</taxon>
    </lineage>
</organism>
<feature type="region of interest" description="Disordered" evidence="1">
    <location>
        <begin position="1"/>
        <end position="30"/>
    </location>
</feature>
<accession>A0ABR2F799</accession>
<dbReference type="EMBL" id="JBBPBM010000008">
    <property type="protein sequence ID" value="KAK8572890.1"/>
    <property type="molecule type" value="Genomic_DNA"/>
</dbReference>